<dbReference type="InterPro" id="IPR027417">
    <property type="entry name" value="P-loop_NTPase"/>
</dbReference>
<evidence type="ECO:0000313" key="3">
    <source>
        <dbReference type="Proteomes" id="UP000564644"/>
    </source>
</evidence>
<sequence>MLWIVTGGIGCGKSAFAMRFAVAHGREAIRLVCPSWPSDGEPGELLKALEKSAQPCGGDDVAWTSFPADRSLADRLNRINLQTNPFRANLKVVLLDSLSGWLRREVADVRSEESEPGGAAEREKNGADGRRDKPEESAREFRERTERLEASLDRLVRGLLDFQGRRVVVTEQASAGLAADPWERWFVRALAEANRRLADRCDGMHLLVSGMALDWKGLRTKRGNADHENIYPKR</sequence>
<keyword evidence="3" id="KW-1185">Reference proteome</keyword>
<proteinExistence type="predicted"/>
<evidence type="ECO:0000256" key="1">
    <source>
        <dbReference type="SAM" id="MobiDB-lite"/>
    </source>
</evidence>
<dbReference type="Proteomes" id="UP000564644">
    <property type="component" value="Unassembled WGS sequence"/>
</dbReference>
<feature type="region of interest" description="Disordered" evidence="1">
    <location>
        <begin position="109"/>
        <end position="144"/>
    </location>
</feature>
<evidence type="ECO:0000313" key="2">
    <source>
        <dbReference type="EMBL" id="MBB6731123.1"/>
    </source>
</evidence>
<feature type="compositionally biased region" description="Basic and acidic residues" evidence="1">
    <location>
        <begin position="120"/>
        <end position="144"/>
    </location>
</feature>
<dbReference type="GO" id="GO:0000166">
    <property type="term" value="F:nucleotide binding"/>
    <property type="evidence" value="ECO:0007669"/>
    <property type="project" value="InterPro"/>
</dbReference>
<gene>
    <name evidence="2" type="ORF">H7C18_09415</name>
</gene>
<dbReference type="GO" id="GO:0043752">
    <property type="term" value="F:adenosylcobinamide kinase activity"/>
    <property type="evidence" value="ECO:0007669"/>
    <property type="project" value="InterPro"/>
</dbReference>
<dbReference type="Pfam" id="PF02283">
    <property type="entry name" value="CobU"/>
    <property type="match status" value="1"/>
</dbReference>
<comment type="caution">
    <text evidence="2">The sequence shown here is derived from an EMBL/GenBank/DDBJ whole genome shotgun (WGS) entry which is preliminary data.</text>
</comment>
<keyword evidence="2" id="KW-0418">Kinase</keyword>
<accession>A0A7X0VWN8</accession>
<dbReference type="AlphaFoldDB" id="A0A7X0VWN8"/>
<dbReference type="InterPro" id="IPR003203">
    <property type="entry name" value="CobU/CobP"/>
</dbReference>
<keyword evidence="2" id="KW-0808">Transferase</keyword>
<keyword evidence="2" id="KW-0548">Nucleotidyltransferase</keyword>
<organism evidence="2 3">
    <name type="scientific">Cohnella zeiphila</name>
    <dbReference type="NCBI Taxonomy" id="2761120"/>
    <lineage>
        <taxon>Bacteria</taxon>
        <taxon>Bacillati</taxon>
        <taxon>Bacillota</taxon>
        <taxon>Bacilli</taxon>
        <taxon>Bacillales</taxon>
        <taxon>Paenibacillaceae</taxon>
        <taxon>Cohnella</taxon>
    </lineage>
</organism>
<dbReference type="Gene3D" id="3.40.50.300">
    <property type="entry name" value="P-loop containing nucleotide triphosphate hydrolases"/>
    <property type="match status" value="1"/>
</dbReference>
<dbReference type="UniPathway" id="UPA00148">
    <property type="reaction ID" value="UER00236"/>
</dbReference>
<name>A0A7X0VWN8_9BACL</name>
<dbReference type="EMBL" id="JACJVO010000009">
    <property type="protein sequence ID" value="MBB6731123.1"/>
    <property type="molecule type" value="Genomic_DNA"/>
</dbReference>
<dbReference type="GO" id="GO:0016779">
    <property type="term" value="F:nucleotidyltransferase activity"/>
    <property type="evidence" value="ECO:0007669"/>
    <property type="project" value="UniProtKB-KW"/>
</dbReference>
<dbReference type="GO" id="GO:0009236">
    <property type="term" value="P:cobalamin biosynthetic process"/>
    <property type="evidence" value="ECO:0007669"/>
    <property type="project" value="UniProtKB-UniPathway"/>
</dbReference>
<protein>
    <submittedName>
        <fullName evidence="2">Bifunctional adenosylcobinamide kinase/adenosylcobinamide-phosphate guanylyltransferase</fullName>
    </submittedName>
</protein>
<dbReference type="SUPFAM" id="SSF52540">
    <property type="entry name" value="P-loop containing nucleoside triphosphate hydrolases"/>
    <property type="match status" value="1"/>
</dbReference>
<reference evidence="2 3" key="1">
    <citation type="submission" date="2020-08" db="EMBL/GenBank/DDBJ databases">
        <title>Cohnella phylogeny.</title>
        <authorList>
            <person name="Dunlap C."/>
        </authorList>
    </citation>
    <scope>NUCLEOTIDE SEQUENCE [LARGE SCALE GENOMIC DNA]</scope>
    <source>
        <strain evidence="2 3">CBP 2801</strain>
    </source>
</reference>